<evidence type="ECO:0000259" key="7">
    <source>
        <dbReference type="Pfam" id="PF00155"/>
    </source>
</evidence>
<evidence type="ECO:0000313" key="8">
    <source>
        <dbReference type="EMBL" id="WAT02650.1"/>
    </source>
</evidence>
<dbReference type="InterPro" id="IPR050596">
    <property type="entry name" value="AspAT/PAT-like"/>
</dbReference>
<comment type="cofactor">
    <cofactor evidence="1 6">
        <name>pyridoxal 5'-phosphate</name>
        <dbReference type="ChEBI" id="CHEBI:597326"/>
    </cofactor>
</comment>
<dbReference type="InterPro" id="IPR015422">
    <property type="entry name" value="PyrdxlP-dep_Trfase_small"/>
</dbReference>
<name>A0ABY7HU12_9GAMM</name>
<dbReference type="PANTHER" id="PTHR46383">
    <property type="entry name" value="ASPARTATE AMINOTRANSFERASE"/>
    <property type="match status" value="1"/>
</dbReference>
<keyword evidence="5" id="KW-0663">Pyridoxal phosphate</keyword>
<dbReference type="InterPro" id="IPR015424">
    <property type="entry name" value="PyrdxlP-dep_Trfase"/>
</dbReference>
<gene>
    <name evidence="8" type="ORF">O1V66_08955</name>
</gene>
<dbReference type="PRINTS" id="PR00753">
    <property type="entry name" value="ACCSYNTHASE"/>
</dbReference>
<dbReference type="SUPFAM" id="SSF53383">
    <property type="entry name" value="PLP-dependent transferases"/>
    <property type="match status" value="1"/>
</dbReference>
<dbReference type="Gene3D" id="3.40.640.10">
    <property type="entry name" value="Type I PLP-dependent aspartate aminotransferase-like (Major domain)"/>
    <property type="match status" value="1"/>
</dbReference>
<proteinExistence type="inferred from homology"/>
<evidence type="ECO:0000256" key="5">
    <source>
        <dbReference type="ARBA" id="ARBA00022898"/>
    </source>
</evidence>
<reference evidence="8" key="1">
    <citation type="submission" date="2022-12" db="EMBL/GenBank/DDBJ databases">
        <title>Complete genome sequence of an Australian strain of Rouxiella badensis DAR84756 and resolution of the R. badensis DSM100043 and R. chamberiensis DSM28324 genomes.</title>
        <authorList>
            <person name="Paul S."/>
            <person name="Anderson P.J."/>
            <person name="Maynard G."/>
            <person name="Dyall-Smith M."/>
            <person name="Kudinha T."/>
        </authorList>
    </citation>
    <scope>NUCLEOTIDE SEQUENCE</scope>
    <source>
        <strain evidence="8">DSM 28324</strain>
    </source>
</reference>
<evidence type="ECO:0000256" key="3">
    <source>
        <dbReference type="ARBA" id="ARBA00022576"/>
    </source>
</evidence>
<dbReference type="InterPro" id="IPR004838">
    <property type="entry name" value="NHTrfase_class1_PyrdxlP-BS"/>
</dbReference>
<dbReference type="Pfam" id="PF00155">
    <property type="entry name" value="Aminotran_1_2"/>
    <property type="match status" value="1"/>
</dbReference>
<dbReference type="EC" id="2.6.1.-" evidence="6"/>
<dbReference type="RefSeq" id="WP_045046734.1">
    <property type="nucleotide sequence ID" value="NZ_CP114058.1"/>
</dbReference>
<dbReference type="EMBL" id="CP114058">
    <property type="protein sequence ID" value="WAT02650.1"/>
    <property type="molecule type" value="Genomic_DNA"/>
</dbReference>
<dbReference type="PANTHER" id="PTHR46383:SF1">
    <property type="entry name" value="ASPARTATE AMINOTRANSFERASE"/>
    <property type="match status" value="1"/>
</dbReference>
<dbReference type="InterPro" id="IPR004839">
    <property type="entry name" value="Aminotransferase_I/II_large"/>
</dbReference>
<evidence type="ECO:0000256" key="2">
    <source>
        <dbReference type="ARBA" id="ARBA00007441"/>
    </source>
</evidence>
<dbReference type="Gene3D" id="3.90.1150.10">
    <property type="entry name" value="Aspartate Aminotransferase, domain 1"/>
    <property type="match status" value="1"/>
</dbReference>
<evidence type="ECO:0000313" key="9">
    <source>
        <dbReference type="Proteomes" id="UP001164712"/>
    </source>
</evidence>
<comment type="similarity">
    <text evidence="2 6">Belongs to the class-I pyridoxal-phosphate-dependent aminotransferase family.</text>
</comment>
<evidence type="ECO:0000256" key="6">
    <source>
        <dbReference type="RuleBase" id="RU000481"/>
    </source>
</evidence>
<evidence type="ECO:0000256" key="1">
    <source>
        <dbReference type="ARBA" id="ARBA00001933"/>
    </source>
</evidence>
<keyword evidence="3 6" id="KW-0032">Aminotransferase</keyword>
<organism evidence="8 9">
    <name type="scientific">Rouxiella chamberiensis</name>
    <dbReference type="NCBI Taxonomy" id="1513468"/>
    <lineage>
        <taxon>Bacteria</taxon>
        <taxon>Pseudomonadati</taxon>
        <taxon>Pseudomonadota</taxon>
        <taxon>Gammaproteobacteria</taxon>
        <taxon>Enterobacterales</taxon>
        <taxon>Yersiniaceae</taxon>
        <taxon>Rouxiella</taxon>
    </lineage>
</organism>
<accession>A0ABY7HU12</accession>
<dbReference type="InterPro" id="IPR015421">
    <property type="entry name" value="PyrdxlP-dep_Trfase_major"/>
</dbReference>
<dbReference type="Proteomes" id="UP001164712">
    <property type="component" value="Chromosome"/>
</dbReference>
<keyword evidence="4 6" id="KW-0808">Transferase</keyword>
<protein>
    <recommendedName>
        <fullName evidence="6">Aminotransferase</fullName>
        <ecNumber evidence="6">2.6.1.-</ecNumber>
    </recommendedName>
</protein>
<evidence type="ECO:0000256" key="4">
    <source>
        <dbReference type="ARBA" id="ARBA00022679"/>
    </source>
</evidence>
<dbReference type="PROSITE" id="PS00105">
    <property type="entry name" value="AA_TRANSFER_CLASS_1"/>
    <property type="match status" value="1"/>
</dbReference>
<dbReference type="CDD" id="cd00609">
    <property type="entry name" value="AAT_like"/>
    <property type="match status" value="1"/>
</dbReference>
<sequence>MSSENPALVLSERIQRVTVSGIAKAKQLTDSLKEAGVDILDMTTGEPDFQTPEHIKQAAYAAIERGETRYTSASGTKALREAVQRKLRRENNLDYDADEIVISNGAKQIIFNAFTATLNHGDEVLIPVPYWPSFPDNVRFNGGKPVFLSCPLEQQFKLTPEQLEQAITPLTRWLVLNNPSNPSGAVYDASELAALAQVLRRHPHVWLMLDELYEHVLFDERQHVSLLNIAADLRARTLLVGGASKTYAMTGWRVGYGAGPRALTTAMALAQLQNTSGASSVSQAAAVAAFDGGVAFIKPQVAAYQYRRDVLVEALSQVEGLALASPQGAFFVFCHCGGLLGRQRPDGQTLTTEADVVAYLLENGVSGVGGSTYGLSPYFRLSIATDNATVEEAGKRIAAACAKLG</sequence>
<keyword evidence="9" id="KW-1185">Reference proteome</keyword>
<dbReference type="GO" id="GO:0008483">
    <property type="term" value="F:transaminase activity"/>
    <property type="evidence" value="ECO:0007669"/>
    <property type="project" value="UniProtKB-KW"/>
</dbReference>
<feature type="domain" description="Aminotransferase class I/classII large" evidence="7">
    <location>
        <begin position="38"/>
        <end position="397"/>
    </location>
</feature>